<protein>
    <submittedName>
        <fullName evidence="3">Lys-gingipain</fullName>
        <ecNumber evidence="3">3.4.22.47</ecNumber>
    </submittedName>
</protein>
<dbReference type="InterPro" id="IPR029030">
    <property type="entry name" value="Caspase-like_dom_sf"/>
</dbReference>
<dbReference type="Proteomes" id="UP000317648">
    <property type="component" value="Chromosome"/>
</dbReference>
<keyword evidence="1" id="KW-0732">Signal</keyword>
<dbReference type="InterPro" id="IPR001769">
    <property type="entry name" value="Gingipain"/>
</dbReference>
<keyword evidence="4" id="KW-1185">Reference proteome</keyword>
<organism evidence="3 4">
    <name type="scientific">Lignipirellula cremea</name>
    <dbReference type="NCBI Taxonomy" id="2528010"/>
    <lineage>
        <taxon>Bacteria</taxon>
        <taxon>Pseudomonadati</taxon>
        <taxon>Planctomycetota</taxon>
        <taxon>Planctomycetia</taxon>
        <taxon>Pirellulales</taxon>
        <taxon>Pirellulaceae</taxon>
        <taxon>Lignipirellula</taxon>
    </lineage>
</organism>
<dbReference type="Gene3D" id="3.40.50.1460">
    <property type="match status" value="1"/>
</dbReference>
<dbReference type="AlphaFoldDB" id="A0A518DVK6"/>
<reference evidence="3 4" key="1">
    <citation type="submission" date="2019-02" db="EMBL/GenBank/DDBJ databases">
        <title>Deep-cultivation of Planctomycetes and their phenomic and genomic characterization uncovers novel biology.</title>
        <authorList>
            <person name="Wiegand S."/>
            <person name="Jogler M."/>
            <person name="Boedeker C."/>
            <person name="Pinto D."/>
            <person name="Vollmers J."/>
            <person name="Rivas-Marin E."/>
            <person name="Kohn T."/>
            <person name="Peeters S.H."/>
            <person name="Heuer A."/>
            <person name="Rast P."/>
            <person name="Oberbeckmann S."/>
            <person name="Bunk B."/>
            <person name="Jeske O."/>
            <person name="Meyerdierks A."/>
            <person name="Storesund J.E."/>
            <person name="Kallscheuer N."/>
            <person name="Luecker S."/>
            <person name="Lage O.M."/>
            <person name="Pohl T."/>
            <person name="Merkel B.J."/>
            <person name="Hornburger P."/>
            <person name="Mueller R.-W."/>
            <person name="Bruemmer F."/>
            <person name="Labrenz M."/>
            <person name="Spormann A.M."/>
            <person name="Op den Camp H."/>
            <person name="Overmann J."/>
            <person name="Amann R."/>
            <person name="Jetten M.S.M."/>
            <person name="Mascher T."/>
            <person name="Medema M.H."/>
            <person name="Devos D.P."/>
            <person name="Kaster A.-K."/>
            <person name="Ovreas L."/>
            <person name="Rohde M."/>
            <person name="Galperin M.Y."/>
            <person name="Jogler C."/>
        </authorList>
    </citation>
    <scope>NUCLEOTIDE SEQUENCE [LARGE SCALE GENOMIC DNA]</scope>
    <source>
        <strain evidence="3 4">Pla85_3_4</strain>
    </source>
</reference>
<keyword evidence="3" id="KW-0378">Hydrolase</keyword>
<dbReference type="RefSeq" id="WP_197442349.1">
    <property type="nucleotide sequence ID" value="NZ_CP036433.1"/>
</dbReference>
<dbReference type="Pfam" id="PF01364">
    <property type="entry name" value="Peptidase_C25"/>
    <property type="match status" value="1"/>
</dbReference>
<proteinExistence type="predicted"/>
<dbReference type="KEGG" id="lcre:Pla8534_36870"/>
<dbReference type="GO" id="GO:0006508">
    <property type="term" value="P:proteolysis"/>
    <property type="evidence" value="ECO:0007669"/>
    <property type="project" value="InterPro"/>
</dbReference>
<accession>A0A518DVK6</accession>
<dbReference type="EMBL" id="CP036433">
    <property type="protein sequence ID" value="QDU95868.1"/>
    <property type="molecule type" value="Genomic_DNA"/>
</dbReference>
<dbReference type="SUPFAM" id="SSF52129">
    <property type="entry name" value="Caspase-like"/>
    <property type="match status" value="1"/>
</dbReference>
<evidence type="ECO:0000256" key="1">
    <source>
        <dbReference type="ARBA" id="ARBA00022729"/>
    </source>
</evidence>
<name>A0A518DVK6_9BACT</name>
<gene>
    <name evidence="3" type="primary">kgp</name>
    <name evidence="3" type="ORF">Pla8534_36870</name>
</gene>
<dbReference type="Gene3D" id="3.40.50.10390">
    <property type="entry name" value="Gingipain r, domain 1"/>
    <property type="match status" value="1"/>
</dbReference>
<feature type="domain" description="Gingipain" evidence="2">
    <location>
        <begin position="25"/>
        <end position="401"/>
    </location>
</feature>
<evidence type="ECO:0000313" key="3">
    <source>
        <dbReference type="EMBL" id="QDU95868.1"/>
    </source>
</evidence>
<dbReference type="InterPro" id="IPR029031">
    <property type="entry name" value="Gingipain_N_sf"/>
</dbReference>
<evidence type="ECO:0000313" key="4">
    <source>
        <dbReference type="Proteomes" id="UP000317648"/>
    </source>
</evidence>
<dbReference type="EC" id="3.4.22.47" evidence="3"/>
<dbReference type="GO" id="GO:0008234">
    <property type="term" value="F:cysteine-type peptidase activity"/>
    <property type="evidence" value="ECO:0007669"/>
    <property type="project" value="InterPro"/>
</dbReference>
<sequence>MPILLLSLCLLSADPSSMDTAIDTAIVCPADFIPALTPWVRFREEQGHRFILLDNRQPAEQIQRQLRQLAGQHPLKAVLLVGDAAPTALEAIGVVRRITPTLLSKAKVNIHWGSEPEIASDNGYADLDGDQLPDLAVGRLPADSPAELSTMVRKIIAYETSPDLGLWRRKINFVAGVGGFGAVADTVLETATKKFMVEGVPASYETSMTYSSWRSPFCPDPRKFNAAALYRLNEGCLFWVYIGHGSRTHLDGVRTPEGLYPIMSTRDAPRFAAAAGAPIAIMLACYTGAFDYEQDCLAEEMMRSPGGPVAAISGSRVTMPYAMTIMANELMKEYFTKPTATLGEVLLNAKRRAVETSPNDPQRQLIDMLAAVISPKPELLREERYEHLELFNLIGDPLLRLHRPAAIRLLAAETVVAGEKLHVTGVAPVGGRCTVEIACRRDRMTENVANRTEYVTQDLARYDNTYFQANNQTYARHVVDLNAGDFEFDLTTPADARGACHVRVYIEGEKSSAQGSADVFVSRP</sequence>
<evidence type="ECO:0000259" key="2">
    <source>
        <dbReference type="Pfam" id="PF01364"/>
    </source>
</evidence>